<protein>
    <submittedName>
        <fullName evidence="7">F-box only protein 9-like</fullName>
    </submittedName>
</protein>
<dbReference type="SUPFAM" id="SSF81383">
    <property type="entry name" value="F-box domain"/>
    <property type="match status" value="1"/>
</dbReference>
<dbReference type="Pfam" id="PF19270">
    <property type="entry name" value="FBO_C"/>
    <property type="match status" value="1"/>
</dbReference>
<feature type="compositionally biased region" description="Acidic residues" evidence="3">
    <location>
        <begin position="158"/>
        <end position="169"/>
    </location>
</feature>
<dbReference type="PANTHER" id="PTHR12874:SF29">
    <property type="entry name" value="F-BOX ONLY PROTEIN 9"/>
    <property type="match status" value="1"/>
</dbReference>
<feature type="compositionally biased region" description="Gly residues" evidence="3">
    <location>
        <begin position="24"/>
        <end position="36"/>
    </location>
</feature>
<dbReference type="Pfam" id="PF12937">
    <property type="entry name" value="F-box-like"/>
    <property type="match status" value="1"/>
</dbReference>
<sequence length="468" mass="53901">MDEIQSRGPGTFVPLAEDTAGEQGSSGSGGEGGGDGNGDESGEAQDEESSSSNTLVTMETELENFRQEWRRELEESPQFDASVGASRGNTAELSESHKEEIVEEKARRYFLQGINAEQSGRLYEAISFYRRAVQLVPDIEFKMFDNSGKMQTDNGSDTSDDSAVEEEEDVLNEDGDVSDLVTKFNNLSALSGCTLICQPDLDQKTTHISALPREVFMYILRWLVSSDFDFHSLEQVSMVSRGFYLCARDPEIWRLACLRVWDVNCGHPNKYGTWRDMYVQRPRLRFNGAYISRTTYVRYGEAMFQDASYRPCYLVEYYRYLRFFPDGMVFMLTTPDDPYQSLAKLRHRKVRHTTVLTGHYRLLGNSVSIIAKRPKVELPVGSNYFRYRRNKQNLSHDPGEQQYHLKLEVRNIKHRTNFQLLWQHYAIHTKYRNGQETVSSFDLTPKTFPPFWFSRVRSFTTESISPLQ</sequence>
<accession>A0ABM1B6A2</accession>
<feature type="compositionally biased region" description="Acidic residues" evidence="3">
    <location>
        <begin position="37"/>
        <end position="49"/>
    </location>
</feature>
<evidence type="ECO:0000256" key="3">
    <source>
        <dbReference type="SAM" id="MobiDB-lite"/>
    </source>
</evidence>
<evidence type="ECO:0000256" key="2">
    <source>
        <dbReference type="PROSITE-ProRule" id="PRU00339"/>
    </source>
</evidence>
<evidence type="ECO:0000259" key="5">
    <source>
        <dbReference type="Pfam" id="PF19270"/>
    </source>
</evidence>
<gene>
    <name evidence="7" type="primary">LOC106460506</name>
</gene>
<keyword evidence="6" id="KW-1185">Reference proteome</keyword>
<feature type="compositionally biased region" description="Basic and acidic residues" evidence="3">
    <location>
        <begin position="63"/>
        <end position="74"/>
    </location>
</feature>
<feature type="region of interest" description="Disordered" evidence="3">
    <location>
        <begin position="146"/>
        <end position="169"/>
    </location>
</feature>
<evidence type="ECO:0000256" key="1">
    <source>
        <dbReference type="ARBA" id="ARBA00022786"/>
    </source>
</evidence>
<dbReference type="PANTHER" id="PTHR12874">
    <property type="entry name" value="F-BOX ONLY PROTEIN 48-RELATED"/>
    <property type="match status" value="1"/>
</dbReference>
<dbReference type="InterPro" id="IPR001810">
    <property type="entry name" value="F-box_dom"/>
</dbReference>
<feature type="domain" description="F-box protein Hrt3/FBXO9 C-terminal" evidence="5">
    <location>
        <begin position="272"/>
        <end position="376"/>
    </location>
</feature>
<evidence type="ECO:0000313" key="6">
    <source>
        <dbReference type="Proteomes" id="UP000694941"/>
    </source>
</evidence>
<dbReference type="InterPro" id="IPR019734">
    <property type="entry name" value="TPR_rpt"/>
</dbReference>
<keyword evidence="2" id="KW-0802">TPR repeat</keyword>
<organism evidence="6 7">
    <name type="scientific">Limulus polyphemus</name>
    <name type="common">Atlantic horseshoe crab</name>
    <dbReference type="NCBI Taxonomy" id="6850"/>
    <lineage>
        <taxon>Eukaryota</taxon>
        <taxon>Metazoa</taxon>
        <taxon>Ecdysozoa</taxon>
        <taxon>Arthropoda</taxon>
        <taxon>Chelicerata</taxon>
        <taxon>Merostomata</taxon>
        <taxon>Xiphosura</taxon>
        <taxon>Limulidae</taxon>
        <taxon>Limulus</taxon>
    </lineage>
</organism>
<dbReference type="RefSeq" id="XP_013775670.1">
    <property type="nucleotide sequence ID" value="XM_013920216.2"/>
</dbReference>
<feature type="region of interest" description="Disordered" evidence="3">
    <location>
        <begin position="1"/>
        <end position="98"/>
    </location>
</feature>
<dbReference type="Proteomes" id="UP000694941">
    <property type="component" value="Unplaced"/>
</dbReference>
<name>A0ABM1B6A2_LIMPO</name>
<dbReference type="GeneID" id="106460506"/>
<feature type="domain" description="F-box" evidence="4">
    <location>
        <begin position="208"/>
        <end position="259"/>
    </location>
</feature>
<dbReference type="PROSITE" id="PS50005">
    <property type="entry name" value="TPR"/>
    <property type="match status" value="1"/>
</dbReference>
<dbReference type="InterPro" id="IPR036047">
    <property type="entry name" value="F-box-like_dom_sf"/>
</dbReference>
<evidence type="ECO:0000313" key="7">
    <source>
        <dbReference type="RefSeq" id="XP_013775670.1"/>
    </source>
</evidence>
<dbReference type="Gene3D" id="1.20.1280.50">
    <property type="match status" value="1"/>
</dbReference>
<dbReference type="CDD" id="cd22089">
    <property type="entry name" value="F-box_FBXO9"/>
    <property type="match status" value="1"/>
</dbReference>
<evidence type="ECO:0000259" key="4">
    <source>
        <dbReference type="Pfam" id="PF12937"/>
    </source>
</evidence>
<dbReference type="InterPro" id="IPR045464">
    <property type="entry name" value="Hrt3/FBXO9_C"/>
</dbReference>
<proteinExistence type="predicted"/>
<keyword evidence="1" id="KW-0833">Ubl conjugation pathway</keyword>
<feature type="repeat" description="TPR" evidence="2">
    <location>
        <begin position="106"/>
        <end position="139"/>
    </location>
</feature>
<reference evidence="7" key="1">
    <citation type="submission" date="2025-08" db="UniProtKB">
        <authorList>
            <consortium name="RefSeq"/>
        </authorList>
    </citation>
    <scope>IDENTIFICATION</scope>
    <source>
        <tissue evidence="7">Muscle</tissue>
    </source>
</reference>